<dbReference type="AlphaFoldDB" id="X6P4W9"/>
<feature type="transmembrane region" description="Helical" evidence="2">
    <location>
        <begin position="743"/>
        <end position="762"/>
    </location>
</feature>
<gene>
    <name evidence="3" type="ORF">RFI_03513</name>
</gene>
<feature type="transmembrane region" description="Helical" evidence="2">
    <location>
        <begin position="676"/>
        <end position="698"/>
    </location>
</feature>
<dbReference type="EMBL" id="ASPP01003279">
    <property type="protein sequence ID" value="ETO33590.1"/>
    <property type="molecule type" value="Genomic_DNA"/>
</dbReference>
<reference evidence="3 4" key="1">
    <citation type="journal article" date="2013" name="Curr. Biol.">
        <title>The Genome of the Foraminiferan Reticulomyxa filosa.</title>
        <authorList>
            <person name="Glockner G."/>
            <person name="Hulsmann N."/>
            <person name="Schleicher M."/>
            <person name="Noegel A.A."/>
            <person name="Eichinger L."/>
            <person name="Gallinger C."/>
            <person name="Pawlowski J."/>
            <person name="Sierra R."/>
            <person name="Euteneuer U."/>
            <person name="Pillet L."/>
            <person name="Moustafa A."/>
            <person name="Platzer M."/>
            <person name="Groth M."/>
            <person name="Szafranski K."/>
            <person name="Schliwa M."/>
        </authorList>
    </citation>
    <scope>NUCLEOTIDE SEQUENCE [LARGE SCALE GENOMIC DNA]</scope>
</reference>
<dbReference type="OMA" id="MISICPE"/>
<evidence type="ECO:0000256" key="1">
    <source>
        <dbReference type="SAM" id="Coils"/>
    </source>
</evidence>
<feature type="transmembrane region" description="Helical" evidence="2">
    <location>
        <begin position="161"/>
        <end position="184"/>
    </location>
</feature>
<evidence type="ECO:0000313" key="4">
    <source>
        <dbReference type="Proteomes" id="UP000023152"/>
    </source>
</evidence>
<feature type="transmembrane region" description="Helical" evidence="2">
    <location>
        <begin position="12"/>
        <end position="32"/>
    </location>
</feature>
<feature type="transmembrane region" description="Helical" evidence="2">
    <location>
        <begin position="266"/>
        <end position="287"/>
    </location>
</feature>
<evidence type="ECO:0008006" key="5">
    <source>
        <dbReference type="Google" id="ProtNLM"/>
    </source>
</evidence>
<accession>X6P4W9</accession>
<evidence type="ECO:0000256" key="2">
    <source>
        <dbReference type="SAM" id="Phobius"/>
    </source>
</evidence>
<feature type="transmembrane region" description="Helical" evidence="2">
    <location>
        <begin position="196"/>
        <end position="222"/>
    </location>
</feature>
<keyword evidence="1" id="KW-0175">Coiled coil</keyword>
<feature type="transmembrane region" description="Helical" evidence="2">
    <location>
        <begin position="44"/>
        <end position="65"/>
    </location>
</feature>
<proteinExistence type="predicted"/>
<name>X6P4W9_RETFI</name>
<dbReference type="Proteomes" id="UP000023152">
    <property type="component" value="Unassembled WGS sequence"/>
</dbReference>
<keyword evidence="2" id="KW-1133">Transmembrane helix</keyword>
<keyword evidence="2" id="KW-0472">Membrane</keyword>
<keyword evidence="4" id="KW-1185">Reference proteome</keyword>
<feature type="coiled-coil region" evidence="1">
    <location>
        <begin position="527"/>
        <end position="560"/>
    </location>
</feature>
<protein>
    <recommendedName>
        <fullName evidence="5">Transmembrane protein</fullName>
    </recommendedName>
</protein>
<feature type="transmembrane region" description="Helical" evidence="2">
    <location>
        <begin position="77"/>
        <end position="97"/>
    </location>
</feature>
<comment type="caution">
    <text evidence="3">The sequence shown here is derived from an EMBL/GenBank/DDBJ whole genome shotgun (WGS) entry which is preliminary data.</text>
</comment>
<organism evidence="3 4">
    <name type="scientific">Reticulomyxa filosa</name>
    <dbReference type="NCBI Taxonomy" id="46433"/>
    <lineage>
        <taxon>Eukaryota</taxon>
        <taxon>Sar</taxon>
        <taxon>Rhizaria</taxon>
        <taxon>Retaria</taxon>
        <taxon>Foraminifera</taxon>
        <taxon>Monothalamids</taxon>
        <taxon>Reticulomyxidae</taxon>
        <taxon>Reticulomyxa</taxon>
    </lineage>
</organism>
<keyword evidence="2" id="KW-0812">Transmembrane</keyword>
<evidence type="ECO:0000313" key="3">
    <source>
        <dbReference type="EMBL" id="ETO33590.1"/>
    </source>
</evidence>
<sequence>MSSEKVRSFLTYLFDGYTIAVSIADVVTDVLVMKQYYEANEIVFFWIGVSNLMTAQLCYCSVFVMRYGSNRSCLQQALLFLLVLPLSPLLSFVFYWASLPNNSLSKLFSWLGLSSQEYTAISTLLEDEEERMKKKQTYESGYVKGYSKIWAFPQSLLQMCALVYTSNVNWITLCSIFLSLISFATKSIMFSQSMNLWVSVFNWLSAMCDFVGIFVTMSWVFYTAPSSSSSSLADWNPSAWNESLKIPYLDKYFVPISKLSWLGQLWFAKVAVCSVPFLILVIIPFVLEHISRAYERAIVGANGLYLSTARRAVLFLAYFTLAVFFFLGAFSISIFIVEIPLFGGLAFYLYRTANQKLKVLFFFDWVPFFLRLQKHTKKKKKVIMIESCGQSQWSLLESHSKYKIDTTTFYFEKCRLPLRKDYPALPQRSQMISICPEFLLEESYFNRVFHDTAVRVALLNWFLTSKRIGHNWKLHAFLTHSMFGDYWNVFPPLSTSSSLFAASAPPSLLPYVCMDDYYHVTAINNDNEQLEDEDPLIKEKKEEEEEEEKLNITNESEKEDKSLFSWKRLTFAHLRYYSELVEATSFGGMFYELYFISLRQVKNSLRDAIMRNDVEQIQSYQIVLPWVKAMTYFFVPLYLFGRVLALFFPYFCLMYHSVALRCWVWCVDPLQLSLTAFYTLLLFVLLFVVGPYTFWWYWLSWHISPGDHTSPSTYHIQSHYHSLISDLHNTYITLVTQPKKEDIIYNMFGADVASVILSYLPLDFDRDRLRWYLHRFDQSPQSRPWINCGVLELDEINPNAASDLLFFLNATCLFAHVCC</sequence>
<feature type="transmembrane region" description="Helical" evidence="2">
    <location>
        <begin position="313"/>
        <end position="337"/>
    </location>
</feature>
<feature type="transmembrane region" description="Helical" evidence="2">
    <location>
        <begin position="646"/>
        <end position="664"/>
    </location>
</feature>